<sequence>MVKLFVYSRDLNIKLEMNGSRYQSDVSAAVLEHLKIVEIKCEVVDERVHEVLKFLSTLNIYNVLVNNKKSFLGAFSAPQRLKLNPTSPPPSRVQPGEAIGAIGGEVS</sequence>
<evidence type="ECO:0000256" key="1">
    <source>
        <dbReference type="SAM" id="MobiDB-lite"/>
    </source>
</evidence>
<organism evidence="2">
    <name type="scientific">Oryza nivara</name>
    <name type="common">Indian wild rice</name>
    <name type="synonym">Oryza sativa f. spontanea</name>
    <dbReference type="NCBI Taxonomy" id="4536"/>
    <lineage>
        <taxon>Eukaryota</taxon>
        <taxon>Viridiplantae</taxon>
        <taxon>Streptophyta</taxon>
        <taxon>Embryophyta</taxon>
        <taxon>Tracheophyta</taxon>
        <taxon>Spermatophyta</taxon>
        <taxon>Magnoliopsida</taxon>
        <taxon>Liliopsida</taxon>
        <taxon>Poales</taxon>
        <taxon>Poaceae</taxon>
        <taxon>BOP clade</taxon>
        <taxon>Oryzoideae</taxon>
        <taxon>Oryzeae</taxon>
        <taxon>Oryzinae</taxon>
        <taxon>Oryza</taxon>
    </lineage>
</organism>
<protein>
    <submittedName>
        <fullName evidence="2">Uncharacterized protein</fullName>
    </submittedName>
</protein>
<dbReference type="EnsemblPlants" id="ONIVA11G06050.1">
    <property type="protein sequence ID" value="ONIVA11G06050.1"/>
    <property type="gene ID" value="ONIVA11G06050"/>
</dbReference>
<name>A0A0E0IZC4_ORYNI</name>
<evidence type="ECO:0000313" key="3">
    <source>
        <dbReference type="Proteomes" id="UP000006591"/>
    </source>
</evidence>
<reference evidence="2" key="1">
    <citation type="submission" date="2015-04" db="UniProtKB">
        <authorList>
            <consortium name="EnsemblPlants"/>
        </authorList>
    </citation>
    <scope>IDENTIFICATION</scope>
    <source>
        <strain evidence="2">SL10</strain>
    </source>
</reference>
<dbReference type="AlphaFoldDB" id="A0A0E0IZC4"/>
<feature type="region of interest" description="Disordered" evidence="1">
    <location>
        <begin position="82"/>
        <end position="107"/>
    </location>
</feature>
<reference evidence="2" key="2">
    <citation type="submission" date="2018-04" db="EMBL/GenBank/DDBJ databases">
        <title>OnivRS2 (Oryza nivara Reference Sequence Version 2).</title>
        <authorList>
            <person name="Zhang J."/>
            <person name="Kudrna D."/>
            <person name="Lee S."/>
            <person name="Talag J."/>
            <person name="Rajasekar S."/>
            <person name="Welchert J."/>
            <person name="Hsing Y.-I."/>
            <person name="Wing R.A."/>
        </authorList>
    </citation>
    <scope>NUCLEOTIDE SEQUENCE [LARGE SCALE GENOMIC DNA]</scope>
    <source>
        <strain evidence="2">SL10</strain>
    </source>
</reference>
<dbReference type="HOGENOM" id="CLU_2214192_0_0_1"/>
<accession>A0A0E0IZC4</accession>
<dbReference type="Gramene" id="ONIVA11G06050.1">
    <property type="protein sequence ID" value="ONIVA11G06050.1"/>
    <property type="gene ID" value="ONIVA11G06050"/>
</dbReference>
<dbReference type="STRING" id="4536.A0A0E0IZC4"/>
<evidence type="ECO:0000313" key="2">
    <source>
        <dbReference type="EnsemblPlants" id="ONIVA11G06050.1"/>
    </source>
</evidence>
<keyword evidence="3" id="KW-1185">Reference proteome</keyword>
<proteinExistence type="predicted"/>
<dbReference type="Proteomes" id="UP000006591">
    <property type="component" value="Chromosome 11"/>
</dbReference>